<organism evidence="1 2">
    <name type="scientific">Thermoanaerobacter kivui</name>
    <name type="common">Acetogenium kivui</name>
    <dbReference type="NCBI Taxonomy" id="2325"/>
    <lineage>
        <taxon>Bacteria</taxon>
        <taxon>Bacillati</taxon>
        <taxon>Bacillota</taxon>
        <taxon>Clostridia</taxon>
        <taxon>Thermoanaerobacterales</taxon>
        <taxon>Thermoanaerobacteraceae</taxon>
        <taxon>Thermoanaerobacter</taxon>
    </lineage>
</organism>
<dbReference type="AlphaFoldDB" id="A0A097AT75"/>
<dbReference type="PIRSF" id="PIRSF033595">
    <property type="entry name" value="UCP033595"/>
    <property type="match status" value="1"/>
</dbReference>
<dbReference type="EMBL" id="CP009170">
    <property type="protein sequence ID" value="AIS53045.1"/>
    <property type="molecule type" value="Genomic_DNA"/>
</dbReference>
<dbReference type="InterPro" id="IPR017016">
    <property type="entry name" value="UCP033595"/>
</dbReference>
<dbReference type="OrthoDB" id="1727183at2"/>
<dbReference type="Proteomes" id="UP000029669">
    <property type="component" value="Chromosome"/>
</dbReference>
<name>A0A097AT75_THEKI</name>
<evidence type="ECO:0000313" key="2">
    <source>
        <dbReference type="Proteomes" id="UP000029669"/>
    </source>
</evidence>
<dbReference type="KEGG" id="tki:TKV_c18960"/>
<dbReference type="HOGENOM" id="CLU_165562_0_0_9"/>
<evidence type="ECO:0000313" key="1">
    <source>
        <dbReference type="EMBL" id="AIS53045.1"/>
    </source>
</evidence>
<dbReference type="Pfam" id="PF20124">
    <property type="entry name" value="DUF6514"/>
    <property type="match status" value="1"/>
</dbReference>
<protein>
    <submittedName>
        <fullName evidence="1">Uncharacterized protein</fullName>
    </submittedName>
</protein>
<gene>
    <name evidence="1" type="ORF">TKV_c18960</name>
</gene>
<dbReference type="eggNOG" id="ENOG503300B">
    <property type="taxonomic scope" value="Bacteria"/>
</dbReference>
<proteinExistence type="predicted"/>
<reference evidence="2" key="1">
    <citation type="journal article" date="2015" name="Genome Announc.">
        <title>Whole-Genome Sequences of 80 Environmental and Clinical Isolates of Burkholderia pseudomallei.</title>
        <authorList>
            <person name="Johnson S.L."/>
            <person name="Baker A.L."/>
            <person name="Chain P.S."/>
            <person name="Currie B.J."/>
            <person name="Daligault H.E."/>
            <person name="Davenport K.W."/>
            <person name="Davis C.B."/>
            <person name="Inglis T.J."/>
            <person name="Kaestli M."/>
            <person name="Koren S."/>
            <person name="Mayo M."/>
            <person name="Merritt A.J."/>
            <person name="Price E.P."/>
            <person name="Sarovich D.S."/>
            <person name="Warner J."/>
            <person name="Rosovitz M.J."/>
        </authorList>
    </citation>
    <scope>NUCLEOTIDE SEQUENCE [LARGE SCALE GENOMIC DNA]</scope>
    <source>
        <strain evidence="2">DSM 2030</strain>
    </source>
</reference>
<dbReference type="RefSeq" id="WP_049685686.1">
    <property type="nucleotide sequence ID" value="NZ_CP009170.1"/>
</dbReference>
<keyword evidence="2" id="KW-1185">Reference proteome</keyword>
<sequence>MYYKKVAEYVSTTEEVRGTVTTRYSIVMSEISIFNGKEEVKLPSYGIEIVQQVFDDEKDVVEKWEERVVNISPYFEKVDKLAELFKEMSLSPIHLYEVIDDMCEHYISDYDKLVKLCKIAI</sequence>
<accession>A0A097AT75</accession>
<dbReference type="STRING" id="2325.TKV_c18960"/>